<evidence type="ECO:0000313" key="2">
    <source>
        <dbReference type="Proteomes" id="UP000281553"/>
    </source>
</evidence>
<name>A0A3P7M3Q2_DIBLA</name>
<sequence>MNAGNAAIPTIHDLTVISKRLWQSLGAPTMQQTSQSATNACGGLVQLMGQLQWGVSFRANCITATRYITKSNLNFLGLD</sequence>
<evidence type="ECO:0000313" key="1">
    <source>
        <dbReference type="EMBL" id="VDN18023.1"/>
    </source>
</evidence>
<gene>
    <name evidence="1" type="ORF">DILT_LOCUS13078</name>
</gene>
<keyword evidence="2" id="KW-1185">Reference proteome</keyword>
<accession>A0A3P7M3Q2</accession>
<dbReference type="AlphaFoldDB" id="A0A3P7M3Q2"/>
<proteinExistence type="predicted"/>
<protein>
    <submittedName>
        <fullName evidence="1">Uncharacterized protein</fullName>
    </submittedName>
</protein>
<dbReference type="Proteomes" id="UP000281553">
    <property type="component" value="Unassembled WGS sequence"/>
</dbReference>
<dbReference type="EMBL" id="UYRU01068776">
    <property type="protein sequence ID" value="VDN18023.1"/>
    <property type="molecule type" value="Genomic_DNA"/>
</dbReference>
<reference evidence="1 2" key="1">
    <citation type="submission" date="2018-11" db="EMBL/GenBank/DDBJ databases">
        <authorList>
            <consortium name="Pathogen Informatics"/>
        </authorList>
    </citation>
    <scope>NUCLEOTIDE SEQUENCE [LARGE SCALE GENOMIC DNA]</scope>
</reference>
<dbReference type="OrthoDB" id="5855506at2759"/>
<organism evidence="1 2">
    <name type="scientific">Dibothriocephalus latus</name>
    <name type="common">Fish tapeworm</name>
    <name type="synonym">Diphyllobothrium latum</name>
    <dbReference type="NCBI Taxonomy" id="60516"/>
    <lineage>
        <taxon>Eukaryota</taxon>
        <taxon>Metazoa</taxon>
        <taxon>Spiralia</taxon>
        <taxon>Lophotrochozoa</taxon>
        <taxon>Platyhelminthes</taxon>
        <taxon>Cestoda</taxon>
        <taxon>Eucestoda</taxon>
        <taxon>Diphyllobothriidea</taxon>
        <taxon>Diphyllobothriidae</taxon>
        <taxon>Dibothriocephalus</taxon>
    </lineage>
</organism>